<evidence type="ECO:0000313" key="2">
    <source>
        <dbReference type="Proteomes" id="UP000184260"/>
    </source>
</evidence>
<dbReference type="EMBL" id="FRBU01000021">
    <property type="protein sequence ID" value="SHM08876.1"/>
    <property type="molecule type" value="Genomic_DNA"/>
</dbReference>
<reference evidence="2" key="1">
    <citation type="submission" date="2016-11" db="EMBL/GenBank/DDBJ databases">
        <authorList>
            <person name="Varghese N."/>
            <person name="Submissions S."/>
        </authorList>
    </citation>
    <scope>NUCLEOTIDE SEQUENCE [LARGE SCALE GENOMIC DNA]</scope>
    <source>
        <strain evidence="2">DSM 3661</strain>
    </source>
</reference>
<protein>
    <submittedName>
        <fullName evidence="1">Uncharacterized protein</fullName>
    </submittedName>
</protein>
<dbReference type="AlphaFoldDB" id="A0A1M7FY04"/>
<sequence>MEKLGLIDLNLQELINIEGGSELAEGLTYLIGVMGAYMKSAHHVRSQYDLIAMGH</sequence>
<evidence type="ECO:0000313" key="1">
    <source>
        <dbReference type="EMBL" id="SHM08876.1"/>
    </source>
</evidence>
<keyword evidence="2" id="KW-1185">Reference proteome</keyword>
<proteinExistence type="predicted"/>
<dbReference type="STRING" id="69322.SAMN05443669_102180"/>
<dbReference type="Proteomes" id="UP000184260">
    <property type="component" value="Unassembled WGS sequence"/>
</dbReference>
<dbReference type="RefSeq" id="WP_175547744.1">
    <property type="nucleotide sequence ID" value="NZ_FRBU01000021.1"/>
</dbReference>
<gene>
    <name evidence="1" type="ORF">SAMN05443669_102180</name>
</gene>
<organism evidence="1 2">
    <name type="scientific">Flavobacterium xanthum</name>
    <dbReference type="NCBI Taxonomy" id="69322"/>
    <lineage>
        <taxon>Bacteria</taxon>
        <taxon>Pseudomonadati</taxon>
        <taxon>Bacteroidota</taxon>
        <taxon>Flavobacteriia</taxon>
        <taxon>Flavobacteriales</taxon>
        <taxon>Flavobacteriaceae</taxon>
        <taxon>Flavobacterium</taxon>
    </lineage>
</organism>
<name>A0A1M7FY04_9FLAO</name>
<accession>A0A1M7FY04</accession>